<dbReference type="Gene3D" id="3.40.5.90">
    <property type="entry name" value="CDGSH iron-sulfur domain, mitoNEET-type"/>
    <property type="match status" value="1"/>
</dbReference>
<gene>
    <name evidence="7" type="ORF">GCM10009547_44400</name>
</gene>
<evidence type="ECO:0000313" key="8">
    <source>
        <dbReference type="Proteomes" id="UP001500957"/>
    </source>
</evidence>
<protein>
    <recommendedName>
        <fullName evidence="6">Iron-binding zinc finger CDGSH type domain-containing protein</fullName>
    </recommendedName>
</protein>
<dbReference type="InterPro" id="IPR018967">
    <property type="entry name" value="FeS-contain_CDGSH-typ"/>
</dbReference>
<sequence>MALAPETVPDAGPGDESFPRRAAEVRRVTCNRGGPVLVDGPIEVCVGDGPPERIDRFRVAICACGQSGRYPLCDGTHRRL</sequence>
<keyword evidence="2" id="KW-0479">Metal-binding</keyword>
<evidence type="ECO:0000256" key="1">
    <source>
        <dbReference type="ARBA" id="ARBA00022714"/>
    </source>
</evidence>
<reference evidence="7 8" key="1">
    <citation type="journal article" date="2019" name="Int. J. Syst. Evol. Microbiol.">
        <title>The Global Catalogue of Microorganisms (GCM) 10K type strain sequencing project: providing services to taxonomists for standard genome sequencing and annotation.</title>
        <authorList>
            <consortium name="The Broad Institute Genomics Platform"/>
            <consortium name="The Broad Institute Genome Sequencing Center for Infectious Disease"/>
            <person name="Wu L."/>
            <person name="Ma J."/>
        </authorList>
    </citation>
    <scope>NUCLEOTIDE SEQUENCE [LARGE SCALE GENOMIC DNA]</scope>
    <source>
        <strain evidence="7 8">JCM 10671</strain>
    </source>
</reference>
<dbReference type="RefSeq" id="WP_344608933.1">
    <property type="nucleotide sequence ID" value="NZ_BAAAHE010000048.1"/>
</dbReference>
<feature type="region of interest" description="Disordered" evidence="5">
    <location>
        <begin position="1"/>
        <end position="20"/>
    </location>
</feature>
<keyword evidence="8" id="KW-1185">Reference proteome</keyword>
<dbReference type="InterPro" id="IPR042216">
    <property type="entry name" value="MitoNEET_CISD"/>
</dbReference>
<keyword evidence="4" id="KW-0411">Iron-sulfur</keyword>
<comment type="caution">
    <text evidence="7">The sequence shown here is derived from an EMBL/GenBank/DDBJ whole genome shotgun (WGS) entry which is preliminary data.</text>
</comment>
<keyword evidence="1" id="KW-0001">2Fe-2S</keyword>
<evidence type="ECO:0000256" key="3">
    <source>
        <dbReference type="ARBA" id="ARBA00023004"/>
    </source>
</evidence>
<dbReference type="EMBL" id="BAAAHE010000048">
    <property type="protein sequence ID" value="GAA0635334.1"/>
    <property type="molecule type" value="Genomic_DNA"/>
</dbReference>
<dbReference type="SMART" id="SM00704">
    <property type="entry name" value="ZnF_CDGSH"/>
    <property type="match status" value="1"/>
</dbReference>
<evidence type="ECO:0000256" key="5">
    <source>
        <dbReference type="SAM" id="MobiDB-lite"/>
    </source>
</evidence>
<accession>A0ABN1HAJ1</accession>
<dbReference type="Proteomes" id="UP001500957">
    <property type="component" value="Unassembled WGS sequence"/>
</dbReference>
<organism evidence="7 8">
    <name type="scientific">Sporichthya brevicatena</name>
    <dbReference type="NCBI Taxonomy" id="171442"/>
    <lineage>
        <taxon>Bacteria</taxon>
        <taxon>Bacillati</taxon>
        <taxon>Actinomycetota</taxon>
        <taxon>Actinomycetes</taxon>
        <taxon>Sporichthyales</taxon>
        <taxon>Sporichthyaceae</taxon>
        <taxon>Sporichthya</taxon>
    </lineage>
</organism>
<evidence type="ECO:0000313" key="7">
    <source>
        <dbReference type="EMBL" id="GAA0635334.1"/>
    </source>
</evidence>
<name>A0ABN1HAJ1_9ACTN</name>
<dbReference type="Pfam" id="PF09360">
    <property type="entry name" value="zf-CDGSH"/>
    <property type="match status" value="1"/>
</dbReference>
<keyword evidence="3" id="KW-0408">Iron</keyword>
<evidence type="ECO:0000256" key="2">
    <source>
        <dbReference type="ARBA" id="ARBA00022723"/>
    </source>
</evidence>
<evidence type="ECO:0000256" key="4">
    <source>
        <dbReference type="ARBA" id="ARBA00023014"/>
    </source>
</evidence>
<proteinExistence type="predicted"/>
<evidence type="ECO:0000259" key="6">
    <source>
        <dbReference type="SMART" id="SM00704"/>
    </source>
</evidence>
<feature type="domain" description="Iron-binding zinc finger CDGSH type" evidence="6">
    <location>
        <begin position="39"/>
        <end position="79"/>
    </location>
</feature>